<dbReference type="Gene3D" id="1.10.10.10">
    <property type="entry name" value="Winged helix-like DNA-binding domain superfamily/Winged helix DNA-binding domain"/>
    <property type="match status" value="1"/>
</dbReference>
<proteinExistence type="predicted"/>
<dbReference type="Pfam" id="PF00196">
    <property type="entry name" value="GerE"/>
    <property type="match status" value="1"/>
</dbReference>
<keyword evidence="4" id="KW-1185">Reference proteome</keyword>
<name>A0ABP9X6D3_9CHLR</name>
<evidence type="ECO:0000256" key="1">
    <source>
        <dbReference type="ARBA" id="ARBA00023125"/>
    </source>
</evidence>
<dbReference type="EMBL" id="BAABRU010000028">
    <property type="protein sequence ID" value="GAA5530955.1"/>
    <property type="molecule type" value="Genomic_DNA"/>
</dbReference>
<dbReference type="InterPro" id="IPR036388">
    <property type="entry name" value="WH-like_DNA-bd_sf"/>
</dbReference>
<dbReference type="CDD" id="cd06170">
    <property type="entry name" value="LuxR_C_like"/>
    <property type="match status" value="1"/>
</dbReference>
<evidence type="ECO:0000313" key="4">
    <source>
        <dbReference type="Proteomes" id="UP001428290"/>
    </source>
</evidence>
<dbReference type="PANTHER" id="PTHR43214">
    <property type="entry name" value="TWO-COMPONENT RESPONSE REGULATOR"/>
    <property type="match status" value="1"/>
</dbReference>
<dbReference type="Proteomes" id="UP001428290">
    <property type="component" value="Unassembled WGS sequence"/>
</dbReference>
<feature type="domain" description="HTH luxR-type" evidence="2">
    <location>
        <begin position="1"/>
        <end position="65"/>
    </location>
</feature>
<organism evidence="3 4">
    <name type="scientific">Herpetosiphon gulosus</name>
    <dbReference type="NCBI Taxonomy" id="1973496"/>
    <lineage>
        <taxon>Bacteria</taxon>
        <taxon>Bacillati</taxon>
        <taxon>Chloroflexota</taxon>
        <taxon>Chloroflexia</taxon>
        <taxon>Herpetosiphonales</taxon>
        <taxon>Herpetosiphonaceae</taxon>
        <taxon>Herpetosiphon</taxon>
    </lineage>
</organism>
<evidence type="ECO:0000259" key="2">
    <source>
        <dbReference type="PROSITE" id="PS50043"/>
    </source>
</evidence>
<dbReference type="InterPro" id="IPR039420">
    <property type="entry name" value="WalR-like"/>
</dbReference>
<dbReference type="InterPro" id="IPR016032">
    <property type="entry name" value="Sig_transdc_resp-reg_C-effctor"/>
</dbReference>
<comment type="caution">
    <text evidence="3">The sequence shown here is derived from an EMBL/GenBank/DDBJ whole genome shotgun (WGS) entry which is preliminary data.</text>
</comment>
<dbReference type="SUPFAM" id="SSF46894">
    <property type="entry name" value="C-terminal effector domain of the bipartite response regulators"/>
    <property type="match status" value="1"/>
</dbReference>
<keyword evidence="1" id="KW-0238">DNA-binding</keyword>
<dbReference type="PANTHER" id="PTHR43214:SF42">
    <property type="entry name" value="TRANSCRIPTIONAL REGULATORY PROTEIN DESR"/>
    <property type="match status" value="1"/>
</dbReference>
<reference evidence="3 4" key="1">
    <citation type="submission" date="2024-02" db="EMBL/GenBank/DDBJ databases">
        <title>Herpetosiphon gulosus NBRC 112829.</title>
        <authorList>
            <person name="Ichikawa N."/>
            <person name="Katano-Makiyama Y."/>
            <person name="Hidaka K."/>
        </authorList>
    </citation>
    <scope>NUCLEOTIDE SEQUENCE [LARGE SCALE GENOMIC DNA]</scope>
    <source>
        <strain evidence="3 4">NBRC 112829</strain>
    </source>
</reference>
<protein>
    <recommendedName>
        <fullName evidence="2">HTH luxR-type domain-containing protein</fullName>
    </recommendedName>
</protein>
<dbReference type="PRINTS" id="PR00038">
    <property type="entry name" value="HTHLUXR"/>
</dbReference>
<evidence type="ECO:0000313" key="3">
    <source>
        <dbReference type="EMBL" id="GAA5530955.1"/>
    </source>
</evidence>
<dbReference type="RefSeq" id="WP_345724545.1">
    <property type="nucleotide sequence ID" value="NZ_BAABRU010000028.1"/>
</dbReference>
<dbReference type="PROSITE" id="PS50043">
    <property type="entry name" value="HTH_LUXR_2"/>
    <property type="match status" value="1"/>
</dbReference>
<dbReference type="InterPro" id="IPR000792">
    <property type="entry name" value="Tscrpt_reg_LuxR_C"/>
</dbReference>
<accession>A0ABP9X6D3</accession>
<sequence length="73" mass="8251">MSPTKRLSPRKLQILALVAEGKTDRHIAILLGIGESTVKAYLHEVYTLLRVQNRAAAVYWYCHYLGLTAPIKE</sequence>
<gene>
    <name evidence="3" type="ORF">Hgul01_04779</name>
</gene>
<dbReference type="SMART" id="SM00421">
    <property type="entry name" value="HTH_LUXR"/>
    <property type="match status" value="1"/>
</dbReference>